<reference evidence="1" key="1">
    <citation type="journal article" date="2020" name="bioRxiv">
        <title>Whole genome comparisons of ergot fungi reveals the divergence and evolution of species within the genus Claviceps are the result of varying mechanisms driving genome evolution and host range expansion.</title>
        <authorList>
            <person name="Wyka S.A."/>
            <person name="Mondo S.J."/>
            <person name="Liu M."/>
            <person name="Dettman J."/>
            <person name="Nalam V."/>
            <person name="Broders K.D."/>
        </authorList>
    </citation>
    <scope>NUCLEOTIDE SEQUENCE</scope>
    <source>
        <strain evidence="1">CCC 1102</strain>
    </source>
</reference>
<comment type="caution">
    <text evidence="1">The sequence shown here is derived from an EMBL/GenBank/DDBJ whole genome shotgun (WGS) entry which is preliminary data.</text>
</comment>
<dbReference type="Proteomes" id="UP000784919">
    <property type="component" value="Unassembled WGS sequence"/>
</dbReference>
<name>A0A9P7MU45_9HYPO</name>
<proteinExistence type="predicted"/>
<evidence type="ECO:0000313" key="1">
    <source>
        <dbReference type="EMBL" id="KAG5970827.1"/>
    </source>
</evidence>
<dbReference type="OrthoDB" id="4167490at2759"/>
<organism evidence="1 2">
    <name type="scientific">Claviceps arundinis</name>
    <dbReference type="NCBI Taxonomy" id="1623583"/>
    <lineage>
        <taxon>Eukaryota</taxon>
        <taxon>Fungi</taxon>
        <taxon>Dikarya</taxon>
        <taxon>Ascomycota</taxon>
        <taxon>Pezizomycotina</taxon>
        <taxon>Sordariomycetes</taxon>
        <taxon>Hypocreomycetidae</taxon>
        <taxon>Hypocreales</taxon>
        <taxon>Clavicipitaceae</taxon>
        <taxon>Claviceps</taxon>
    </lineage>
</organism>
<evidence type="ECO:0000313" key="2">
    <source>
        <dbReference type="Proteomes" id="UP000784919"/>
    </source>
</evidence>
<accession>A0A9P7MU45</accession>
<sequence>MPWADIDFILDAQQAWANKYARGRSLIYDEDIYTRYGAAWGISFALAFRQHEHFPGELTFDARAWFETNYDRALAHEFSIYIFSEDMLLGMQTHFDHLVPVDLITGPWDEEKRRRLFWLARGNLDYIWDAPYIYSLPVEVKLACIDAVVISAEKLDHLIANCLLGSWLFRDLPQDAKHERLVKLCHRIDRGGEVRDMKILRFAVRELDSESEFDEYHYSPEELLG</sequence>
<dbReference type="EMBL" id="SRPS01000067">
    <property type="protein sequence ID" value="KAG5970827.1"/>
    <property type="molecule type" value="Genomic_DNA"/>
</dbReference>
<dbReference type="AlphaFoldDB" id="A0A9P7MU45"/>
<gene>
    <name evidence="1" type="ORF">E4U56_007221</name>
</gene>
<protein>
    <submittedName>
        <fullName evidence="1">Uncharacterized protein</fullName>
    </submittedName>
</protein>